<proteinExistence type="predicted"/>
<comment type="caution">
    <text evidence="1">The sequence shown here is derived from an EMBL/GenBank/DDBJ whole genome shotgun (WGS) entry which is preliminary data.</text>
</comment>
<sequence length="48" mass="5517">MSGWKRQLKIRALYAEFDRKHGVDEFIRRAGAPLGIQAYAHSDRAGSW</sequence>
<gene>
    <name evidence="1" type="ORF">LCGC14_0629910</name>
</gene>
<organism evidence="1">
    <name type="scientific">marine sediment metagenome</name>
    <dbReference type="NCBI Taxonomy" id="412755"/>
    <lineage>
        <taxon>unclassified sequences</taxon>
        <taxon>metagenomes</taxon>
        <taxon>ecological metagenomes</taxon>
    </lineage>
</organism>
<dbReference type="AlphaFoldDB" id="A0A0F9R7H2"/>
<name>A0A0F9R7H2_9ZZZZ</name>
<dbReference type="EMBL" id="LAZR01001098">
    <property type="protein sequence ID" value="KKN50729.1"/>
    <property type="molecule type" value="Genomic_DNA"/>
</dbReference>
<protein>
    <submittedName>
        <fullName evidence="1">Uncharacterized protein</fullName>
    </submittedName>
</protein>
<reference evidence="1" key="1">
    <citation type="journal article" date="2015" name="Nature">
        <title>Complex archaea that bridge the gap between prokaryotes and eukaryotes.</title>
        <authorList>
            <person name="Spang A."/>
            <person name="Saw J.H."/>
            <person name="Jorgensen S.L."/>
            <person name="Zaremba-Niedzwiedzka K."/>
            <person name="Martijn J."/>
            <person name="Lind A.E."/>
            <person name="van Eijk R."/>
            <person name="Schleper C."/>
            <person name="Guy L."/>
            <person name="Ettema T.J."/>
        </authorList>
    </citation>
    <scope>NUCLEOTIDE SEQUENCE</scope>
</reference>
<accession>A0A0F9R7H2</accession>
<evidence type="ECO:0000313" key="1">
    <source>
        <dbReference type="EMBL" id="KKN50729.1"/>
    </source>
</evidence>